<dbReference type="InterPro" id="IPR036291">
    <property type="entry name" value="NAD(P)-bd_dom_sf"/>
</dbReference>
<dbReference type="OrthoDB" id="9775296at2"/>
<comment type="similarity">
    <text evidence="1">Belongs to the short-chain dehydrogenases/reductases (SDR) family.</text>
</comment>
<organism evidence="3 4">
    <name type="scientific">Chamaesiphon polymorphus CCALA 037</name>
    <dbReference type="NCBI Taxonomy" id="2107692"/>
    <lineage>
        <taxon>Bacteria</taxon>
        <taxon>Bacillati</taxon>
        <taxon>Cyanobacteriota</taxon>
        <taxon>Cyanophyceae</taxon>
        <taxon>Gomontiellales</taxon>
        <taxon>Chamaesiphonaceae</taxon>
        <taxon>Chamaesiphon</taxon>
    </lineage>
</organism>
<name>A0A2T1GMY9_9CYAN</name>
<dbReference type="PANTHER" id="PTHR45024:SF2">
    <property type="entry name" value="SCP2 DOMAIN-CONTAINING PROTEIN"/>
    <property type="match status" value="1"/>
</dbReference>
<evidence type="ECO:0000256" key="1">
    <source>
        <dbReference type="ARBA" id="ARBA00006484"/>
    </source>
</evidence>
<sequence>MIQLDDRVALITGSGRGLGAAYARLLAERGARVVIHDIGVNKDGTGFDPNVAADAARKIQAAGGVAFPSNVILDSRDSCRSLVETTLEQFGRLDILIHNAGWVAYESVQELTPDFLQRAISINLEAPTWLAQAALPIMKRQNYGRIVLTTSDRAIYPQYALSGLAPYAMGKMAQIGLMNVLAVEGKEHEIIVNAISPVAKTRMWNVQDEPEDLRPEQVAPGVLYLASSECQESGFILRAANGQFTAVRWVERDNVDYPLNLAAVEVSAAEDIATRWPEIAVDVAF</sequence>
<dbReference type="GO" id="GO:0016491">
    <property type="term" value="F:oxidoreductase activity"/>
    <property type="evidence" value="ECO:0007669"/>
    <property type="project" value="UniProtKB-KW"/>
</dbReference>
<keyword evidence="4" id="KW-1185">Reference proteome</keyword>
<comment type="caution">
    <text evidence="3">The sequence shown here is derived from an EMBL/GenBank/DDBJ whole genome shotgun (WGS) entry which is preliminary data.</text>
</comment>
<reference evidence="3 4" key="1">
    <citation type="submission" date="2018-03" db="EMBL/GenBank/DDBJ databases">
        <title>The ancient ancestry and fast evolution of plastids.</title>
        <authorList>
            <person name="Moore K.R."/>
            <person name="Magnabosco C."/>
            <person name="Momper L."/>
            <person name="Gold D.A."/>
            <person name="Bosak T."/>
            <person name="Fournier G.P."/>
        </authorList>
    </citation>
    <scope>NUCLEOTIDE SEQUENCE [LARGE SCALE GENOMIC DNA]</scope>
    <source>
        <strain evidence="3 4">CCALA 037</strain>
    </source>
</reference>
<dbReference type="EMBL" id="PVWO01000009">
    <property type="protein sequence ID" value="PSB59281.1"/>
    <property type="molecule type" value="Genomic_DNA"/>
</dbReference>
<keyword evidence="2" id="KW-0560">Oxidoreductase</keyword>
<dbReference type="RefSeq" id="WP_106299648.1">
    <property type="nucleotide sequence ID" value="NZ_PVWO01000009.1"/>
</dbReference>
<dbReference type="InterPro" id="IPR002347">
    <property type="entry name" value="SDR_fam"/>
</dbReference>
<dbReference type="SUPFAM" id="SSF51735">
    <property type="entry name" value="NAD(P)-binding Rossmann-fold domains"/>
    <property type="match status" value="1"/>
</dbReference>
<evidence type="ECO:0000313" key="3">
    <source>
        <dbReference type="EMBL" id="PSB59281.1"/>
    </source>
</evidence>
<dbReference type="PANTHER" id="PTHR45024">
    <property type="entry name" value="DEHYDROGENASES, SHORT CHAIN"/>
    <property type="match status" value="1"/>
</dbReference>
<accession>A0A2T1GMY9</accession>
<dbReference type="PRINTS" id="PR00081">
    <property type="entry name" value="GDHRDH"/>
</dbReference>
<proteinExistence type="inferred from homology"/>
<evidence type="ECO:0000256" key="2">
    <source>
        <dbReference type="ARBA" id="ARBA00023002"/>
    </source>
</evidence>
<evidence type="ECO:0000313" key="4">
    <source>
        <dbReference type="Proteomes" id="UP000238937"/>
    </source>
</evidence>
<dbReference type="AlphaFoldDB" id="A0A2T1GMY9"/>
<dbReference type="Proteomes" id="UP000238937">
    <property type="component" value="Unassembled WGS sequence"/>
</dbReference>
<dbReference type="Gene3D" id="3.40.50.720">
    <property type="entry name" value="NAD(P)-binding Rossmann-like Domain"/>
    <property type="match status" value="1"/>
</dbReference>
<dbReference type="Pfam" id="PF00106">
    <property type="entry name" value="adh_short"/>
    <property type="match status" value="1"/>
</dbReference>
<protein>
    <submittedName>
        <fullName evidence="3">Short-chain dehydrogenase</fullName>
    </submittedName>
</protein>
<gene>
    <name evidence="3" type="ORF">C7B77_01565</name>
</gene>
<dbReference type="InterPro" id="IPR051687">
    <property type="entry name" value="Peroxisomal_Beta-Oxidation"/>
</dbReference>